<feature type="region of interest" description="Disordered" evidence="1">
    <location>
        <begin position="3690"/>
        <end position="3712"/>
    </location>
</feature>
<feature type="compositionally biased region" description="Basic and acidic residues" evidence="1">
    <location>
        <begin position="500"/>
        <end position="531"/>
    </location>
</feature>
<feature type="region of interest" description="Disordered" evidence="1">
    <location>
        <begin position="3462"/>
        <end position="3614"/>
    </location>
</feature>
<feature type="region of interest" description="Disordered" evidence="1">
    <location>
        <begin position="1319"/>
        <end position="1359"/>
    </location>
</feature>
<feature type="compositionally biased region" description="Basic and acidic residues" evidence="1">
    <location>
        <begin position="929"/>
        <end position="942"/>
    </location>
</feature>
<feature type="compositionally biased region" description="Low complexity" evidence="1">
    <location>
        <begin position="2834"/>
        <end position="2844"/>
    </location>
</feature>
<feature type="compositionally biased region" description="Basic and acidic residues" evidence="1">
    <location>
        <begin position="3222"/>
        <end position="3233"/>
    </location>
</feature>
<feature type="compositionally biased region" description="Low complexity" evidence="1">
    <location>
        <begin position="3153"/>
        <end position="3162"/>
    </location>
</feature>
<dbReference type="VEuPathDB" id="ToxoDB:NCLIV_049870"/>
<feature type="compositionally biased region" description="Polar residues" evidence="1">
    <location>
        <begin position="3200"/>
        <end position="3209"/>
    </location>
</feature>
<feature type="compositionally biased region" description="Polar residues" evidence="1">
    <location>
        <begin position="589"/>
        <end position="599"/>
    </location>
</feature>
<feature type="compositionally biased region" description="Low complexity" evidence="1">
    <location>
        <begin position="3354"/>
        <end position="3368"/>
    </location>
</feature>
<feature type="compositionally biased region" description="Low complexity" evidence="1">
    <location>
        <begin position="2865"/>
        <end position="2876"/>
    </location>
</feature>
<feature type="compositionally biased region" description="Basic and acidic residues" evidence="1">
    <location>
        <begin position="1486"/>
        <end position="1501"/>
    </location>
</feature>
<feature type="compositionally biased region" description="Low complexity" evidence="1">
    <location>
        <begin position="3088"/>
        <end position="3104"/>
    </location>
</feature>
<feature type="region of interest" description="Disordered" evidence="1">
    <location>
        <begin position="1521"/>
        <end position="1577"/>
    </location>
</feature>
<dbReference type="GeneID" id="13442489"/>
<feature type="compositionally biased region" description="Low complexity" evidence="1">
    <location>
        <begin position="946"/>
        <end position="966"/>
    </location>
</feature>
<reference evidence="2" key="2">
    <citation type="submission" date="2011-03" db="EMBL/GenBank/DDBJ databases">
        <title>Comparative genomics and transcriptomics of Neospora caninum and Toxoplasma gondii.</title>
        <authorList>
            <person name="Reid A.J."/>
            <person name="Sohal A."/>
            <person name="Harris D."/>
            <person name="Quail M."/>
            <person name="Sanders M."/>
            <person name="Berriman M."/>
            <person name="Wastling J.M."/>
            <person name="Pain A."/>
        </authorList>
    </citation>
    <scope>NUCLEOTIDE SEQUENCE</scope>
    <source>
        <strain evidence="2">Liverpool</strain>
    </source>
</reference>
<feature type="compositionally biased region" description="Polar residues" evidence="1">
    <location>
        <begin position="2617"/>
        <end position="2627"/>
    </location>
</feature>
<evidence type="ECO:0000313" key="4">
    <source>
        <dbReference type="Proteomes" id="UP000007494"/>
    </source>
</evidence>
<feature type="region of interest" description="Disordered" evidence="1">
    <location>
        <begin position="2647"/>
        <end position="3010"/>
    </location>
</feature>
<evidence type="ECO:0000256" key="1">
    <source>
        <dbReference type="SAM" id="MobiDB-lite"/>
    </source>
</evidence>
<feature type="region of interest" description="Disordered" evidence="1">
    <location>
        <begin position="4000"/>
        <end position="4028"/>
    </location>
</feature>
<reference evidence="2" key="1">
    <citation type="submission" date="2011-02" db="EMBL/GenBank/DDBJ databases">
        <authorList>
            <person name="Aslett M."/>
        </authorList>
    </citation>
    <scope>NUCLEOTIDE SEQUENCE</scope>
    <source>
        <strain evidence="2">Liverpool</strain>
    </source>
</reference>
<feature type="compositionally biased region" description="Low complexity" evidence="1">
    <location>
        <begin position="3561"/>
        <end position="3579"/>
    </location>
</feature>
<feature type="compositionally biased region" description="Low complexity" evidence="1">
    <location>
        <begin position="605"/>
        <end position="642"/>
    </location>
</feature>
<protein>
    <submittedName>
        <fullName evidence="2">GH22120, related</fullName>
    </submittedName>
</protein>
<dbReference type="OMA" id="EENWLAR"/>
<feature type="compositionally biased region" description="Polar residues" evidence="1">
    <location>
        <begin position="3929"/>
        <end position="3939"/>
    </location>
</feature>
<feature type="compositionally biased region" description="Basic and acidic residues" evidence="1">
    <location>
        <begin position="2231"/>
        <end position="2242"/>
    </location>
</feature>
<feature type="region of interest" description="Disordered" evidence="1">
    <location>
        <begin position="891"/>
        <end position="1052"/>
    </location>
</feature>
<feature type="region of interest" description="Disordered" evidence="1">
    <location>
        <begin position="3026"/>
        <end position="3428"/>
    </location>
</feature>
<feature type="region of interest" description="Disordered" evidence="1">
    <location>
        <begin position="1182"/>
        <end position="1258"/>
    </location>
</feature>
<dbReference type="EMBL" id="FR823391">
    <property type="protein sequence ID" value="CBZ54558.1"/>
    <property type="molecule type" value="Genomic_DNA"/>
</dbReference>
<feature type="compositionally biased region" description="Gly residues" evidence="1">
    <location>
        <begin position="2890"/>
        <end position="2909"/>
    </location>
</feature>
<feature type="region of interest" description="Disordered" evidence="1">
    <location>
        <begin position="4114"/>
        <end position="4148"/>
    </location>
</feature>
<feature type="compositionally biased region" description="Low complexity" evidence="1">
    <location>
        <begin position="3113"/>
        <end position="3126"/>
    </location>
</feature>
<reference evidence="3" key="4">
    <citation type="journal article" date="2015" name="PLoS ONE">
        <title>Comprehensive Evaluation of Toxoplasma gondii VEG and Neospora caninum LIV Genomes with Tachyzoite Stage Transcriptome and Proteome Defines Novel Transcript Features.</title>
        <authorList>
            <person name="Ramaprasad A."/>
            <person name="Mourier T."/>
            <person name="Naeem R."/>
            <person name="Malas T.B."/>
            <person name="Moussa E."/>
            <person name="Panigrahi A."/>
            <person name="Vermont S.J."/>
            <person name="Otto T.D."/>
            <person name="Wastling J."/>
            <person name="Pain A."/>
        </authorList>
    </citation>
    <scope>NUCLEOTIDE SEQUENCE</scope>
    <source>
        <strain evidence="3">Liverpool</strain>
    </source>
</reference>
<feature type="compositionally biased region" description="Pro residues" evidence="1">
    <location>
        <begin position="2748"/>
        <end position="2759"/>
    </location>
</feature>
<sequence>MTAGGTTVKGAAAFGGRLGGDTPQIVSPLVGMERDCGAFREAVPGAPPGCLVPGDAAHLASPLAGQPCGRGASAAGAGDADLAEGFAPAYEVSPGYPFLVGLHPTPCLLPLPSAPASPAALPSLATLNVRPHRAFLKQEENWLARDFYQERRWKMAASGRVGGLVAARARWMELRKKREERRLLASPVASAVQSLWLGAVSQVEPSLIPPALQPCCAALPPTTATPQLRLSLLRRRCRPSFVGAEASQGTGDGDTCSVASPRAAASSDAGAKAALLRGQVRNQAALMSPQIRGKLGSLFFVRDNPFSVYSEEDQAFLSSVCSGPRGRQARGGDAAERAGSAEVGAGAQREKEERTRAKPEEDKAREEAKEKKRSATDENGEDPTADGNDHVGSALPNGRTWRPNEAQEGEAEKEESRTQDCSGLPAETQDKTDEEDSSCASPRRSGLESTTREYTSRPSPRARRRKSATDDLSALDASDLFLPLSPSLHAFLLDTIARGLEDRRQAPFSRARREVRPSRRAPEDREEKDGRLPSFSPLFSAGASSFLLPCPREARGEGAGGQKKKEEKREEDTPLSSRELGLTAGVSEASPSAGSISTSREVDSPVHSVSTTWSSSLPVPSSSQSGLDGAPAVPASGASPVGRDSVGGRVSDKGDAEPAGRGAGTWGVPGACTCCVCRGEKTHASDRLPENVDARLPGAEASVSAHATGASPTPQVSGRLSLDGAADGDAERGLHCTCQLCFLSEGVLSKREYLASAPLLGTDDERHFVDSASLHTVRSPWFSARAQRGPDLFGVSEDGTCVPGYVGVGDCDLDLGSDSVCLSDWIYLHHEKTLDLAAPLTFDILANAPPSIFLGAAFSGFSDRAGPAALSRRTRDDRCAGAYSSRLKGASRGAGRFASHAQPPSPAHRGSALLDGSQDEPLADGATPGRDRKGDEGLKVEAESEALAGRRGASAGAAGAWPVSGALGSGAGDGGDGRDDRGRDLGMAGGARARGEEDEEDDELRPGPADGDAAQVGGEGGADSFRGAGEGPGGADAVALSRQKSRMARKDRRRKTAWKLLESVSLAAIWDILSKKTDNTPFTELLPVEFRPPDWRLDVCQIPALKTDREEWQEAVAELSNLADPFSPAYGSASSASYLPEFLFPSSPQGAPDRRGVFAYPDYVGSLCSPFPTTFGPEGFLVGAGSGRPHPTDGAAGADKENRDGLKDEREERRKDGRDDGAPSHLSPAPPGLYYPGAPGADRGRVADGSDPRSAEAGAEHSLGTYPYLHPSQAAAAYAHRQAGFKTDPALADRLFPSESGQRLPLFSSPYLSKAPFSGYPPAGSGRPGLPGGVPAAGAPAAPQGPGATAVSPRGRHPHLMLPGAPAGAHLKGQQGAAAGLSLARARDDFGAQRGIGVYTGGLSGGTLAAFARGRPGGERSHPQWDLNESAMLLALVKKFGQPNPHYIAIGSHKSRAALPVRGVEARKRQLQVVAGLTRLLQRRRLREEESSQERGSDGHKKGPKLSFWGKKGRLLSLLASVEREEREREARGAENAEKDGEGGGKGDASGGSVGQKDGNSPEKNGKEIPADPKSFPSVLTYSSRSVNWDLVSTTLSNSGTWLSNALAGSEGGRKQSSFSPQGISLVSIGDAMASSAVSRLRSPAECREQYLLLRAHLRKMVTQPRGQRHPMLVLLLQQYYKHVRRHPTFQENFYPFRPRQHLAGGRTVSLFSPGPPLFSHSVCESLASPAFAPLVDNQPPSAFFSAFVSSRLSPHLETSRRASSAADGEKRVSASEGQQDAAMPAVGAKRQAPAKTLEGQEENGERAHEKTVVVVEWGDEEEEGGVETGSVWTETGKRRPASRDTPFAVKRRRLEGETADDRLSVVFSVYPLGGSFIQDLVLWCSRVLDKRHVCVSTSRTVPKTSPVHRFLKVVRRRCRERRNGYDAYPRTGIYGLSRFLLQSLSPLLSLPSPADVPLSVGGEKGCGGEPRQATADSALPTEIKLGGFSDLNKYPLPLRLQLLLSLAASQLKTNTETSPSCQKGKEAADRESVDSLLRALLGPRKASGARSGEKASPADCTLAVARVGTVWGGNVAGAETVWEALADLNPLAYGLGLPDHLRTGDLGRHFGSFALRSLPLPSPAITANRAFFSAAFGTAPPAGRVKKRSRHTLVSPGTASEASALVTGPGSKETPVPGPCAPARDTVAGGQADGSREAEKAAEKTLAEREHLSAGREDGQDSCASKTKRRAEQEKEGEVGEKSLSFLASTAEKCGFWLMLNEREVDQEAESAQKASPAWKTSRSALGAAAAFGVEGPTFHEMIRCVTRKSLGALACSASHLFQPARFAGRSASTPRSASGARRLRACGAETVSGERARASFSSAGAAAGGQRSDAEKARLRGASLRDAWIPAEISQQEAEGIKLAASLVCRCSDSMRKRLAALNSLSDALGVRSLLPPGVPSNSLLVPPHPSQLRFLDGANHLLSSYVHRQEAPSLLYTSSASPRMSPADPVEAVSSRAKVPDPLSASNRLCLGVLPLTGPLYPHQFGAGLAPWLLIVNLALQREEQEQLLACATHWIQQSSRSSLAALPPNLGLATAGPAIVTPAVASLEAFRKPQLPEVLALYRSHQAGHRTSALYSRTTTEGPSSRHPPSSLAAHFAMARTGAGSLSAPPSGPSAAYSSFVSGSSLHSKQQASPPPRVLLSTPGGAPPQGPVPLGGNVVATPPSPGPGPSQDPKGAARLSMGREGDISAPAYYRPFSKDRHGPPTGPDAGAPPSPYFYTQCPSAPPPSYGPHVSYPGHGGGPPGAQPYPQSMPVSFQRPHEPSSEEKGTGGDPRARMLAPPAGMPGPGPSGSNSPQMGGMLQPAPGGRSAPAGKPEKTQESPSFQSSSAAPAGPYPSLPALPSGTAPGGFPSGAFHGGVPPGASGGESAAYPQGPRRDGSSFSASAGSEDRQAPFGSHGPAGSKPASGVAVRSREDGAPESGKPGSEALPAAGAAHAKPGADCGPPAFSGEGAAGPPHAGAGVFGTQRADTAGAVGNVSSLEAKGGVLPDGKSGGSGSDAAAVSLSPPYRGDEGASSVFSSAAGLPQKPNPFVPTAASGTPLHGPADAHSAAGAPAVGVSPPGPGGYPPRGAAPGNGRGPFPSSTPMHHAYSSMSGSYLQTPAGGSVVAGPYAQPGGPQLAGGAGRHPAGAGENPTFAFQVPRQDASGLRERESDTSAGAVSSTMHGCGPGQRPGAPAERRISGGKESDSGAGLVKGAKNLSPSSPGFYYPAPMGPEARSTGDPEGDRAGSTGQETGSQGPVGGDRSGARVDGEGHHNYGGPGGEFGYEAAQQSGGGAYRVPPATPQEYNPSLGPQYFSPSPHSSAVPQASPGVPGEAPASGAPAPHPGQGGPGAGPADPYPAGLASEATHGPAAYFGAPGGQSGGARSEDARRRYAGSSGLPGVSCVYPEGGGYGYPVPGRAPAAGKDEMVQDSNYMQYPVGTPNVPRAAGDEASLNRRDGQESPCPAGWGAGALPGGPYSTPSVSSLSSSLPSSAGSKQKRNPSAAAGAGAKAQPARKRQKKQPASAPGGEKGAAESATPNPSAASPAFNTPPGLKMGEERHGHEGGPDRAQVGVGGSPPKKEEADGATLNHHARGVQGAMAPSPYPSALSQGFENACGNPSMMGMTPGPFGGNQQLMPGVRPSDTSAGTPGAFLVQHSSPFLPHAQSASLTPHQDPNAPPPAQMMGLAATPGGAREMASSQEGVSPNMQASFAAASAYPGGMPSSMYGSMANTAAARADALQAPQPHRGPMSPIQGHGQTHMSHQTQPGRSMPAAFSAMGKPGIHGNFAPGSGTKPSALESGVAGPVPRNGDFGDTSRGASGAQHSHPSQGQQMTPHSSFVSGVAGPAMGGVPASGVAMAEGGHALSLPGGMHALGTSQSAPAFLPYSQNPSLSAPDASAQKPMNPQLQGSFSPALPSPFQSQMHASPQTPYVNSGSVPAPAGGGNRGPAFFSGGDRGNMQPQMHALPPGYFHNHPPNPYDVGHRPSGAGPPSGPMNPLSSYSPAVPMHSYGSPIPGAPGEGHSSYASAALPSHAMGREGNAPAGGAGLSQAGPNGGMGLPAAGASGGSCGVSNVVAPFQPGAYMPREGGLDRQNRGGPSQPPFAFSGHPGQRRDGREGEMAYSALPQSYYPAPAPGQFEEGA</sequence>
<feature type="compositionally biased region" description="Basic and acidic residues" evidence="1">
    <location>
        <begin position="2802"/>
        <end position="2819"/>
    </location>
</feature>
<gene>
    <name evidence="3" type="ORF">BN1204_049870</name>
    <name evidence="2" type="ORF">NCLIV_049870</name>
</gene>
<dbReference type="EMBL" id="LN714485">
    <property type="protein sequence ID" value="CEL69272.1"/>
    <property type="molecule type" value="Genomic_DNA"/>
</dbReference>
<reference evidence="4" key="3">
    <citation type="journal article" date="2012" name="PLoS Pathog.">
        <title>Comparative genomics of the apicomplexan parasites Toxoplasma gondii and Neospora caninum: Coccidia differing in host range and transmission strategy.</title>
        <authorList>
            <person name="Reid A.J."/>
            <person name="Vermont S.J."/>
            <person name="Cotton J.A."/>
            <person name="Harris D."/>
            <person name="Hill-Cawthorne G.A."/>
            <person name="Konen-Waisman S."/>
            <person name="Latham S.M."/>
            <person name="Mourier T."/>
            <person name="Norton R."/>
            <person name="Quail M.A."/>
            <person name="Sanders M."/>
            <person name="Shanmugam D."/>
            <person name="Sohal A."/>
            <person name="Wasmuth J.D."/>
            <person name="Brunk B."/>
            <person name="Grigg M.E."/>
            <person name="Howard J.C."/>
            <person name="Parkinson J."/>
            <person name="Roos D.S."/>
            <person name="Trees A.J."/>
            <person name="Berriman M."/>
            <person name="Pain A."/>
            <person name="Wastling J.M."/>
        </authorList>
    </citation>
    <scope>NUCLEOTIDE SEQUENCE [LARGE SCALE GENOMIC DNA]</scope>
    <source>
        <strain evidence="4">Liverpool</strain>
    </source>
</reference>
<feature type="compositionally biased region" description="Low complexity" evidence="1">
    <location>
        <begin position="3380"/>
        <end position="3390"/>
    </location>
</feature>
<feature type="compositionally biased region" description="Low complexity" evidence="1">
    <location>
        <begin position="3531"/>
        <end position="3540"/>
    </location>
</feature>
<feature type="compositionally biased region" description="Basic and acidic residues" evidence="1">
    <location>
        <begin position="563"/>
        <end position="572"/>
    </location>
</feature>
<dbReference type="InParanoid" id="F0VKF7"/>
<feature type="compositionally biased region" description="Low complexity" evidence="1">
    <location>
        <begin position="1333"/>
        <end position="1348"/>
    </location>
</feature>
<feature type="compositionally biased region" description="Basic and acidic residues" evidence="1">
    <location>
        <begin position="3291"/>
        <end position="3301"/>
    </location>
</feature>
<proteinExistence type="predicted"/>
<feature type="region of interest" description="Disordered" evidence="1">
    <location>
        <begin position="1759"/>
        <end position="1808"/>
    </location>
</feature>
<feature type="region of interest" description="Disordered" evidence="1">
    <location>
        <begin position="3812"/>
        <end position="3873"/>
    </location>
</feature>
<dbReference type="OrthoDB" id="332013at2759"/>
<feature type="compositionally biased region" description="Low complexity" evidence="1">
    <location>
        <begin position="3502"/>
        <end position="3520"/>
    </location>
</feature>
<feature type="compositionally biased region" description="Basic and acidic residues" evidence="1">
    <location>
        <begin position="2195"/>
        <end position="2220"/>
    </location>
</feature>
<feature type="region of interest" description="Disordered" evidence="1">
    <location>
        <begin position="3913"/>
        <end position="3972"/>
    </location>
</feature>
<keyword evidence="4" id="KW-1185">Reference proteome</keyword>
<feature type="region of interest" description="Disordered" evidence="1">
    <location>
        <begin position="321"/>
        <end position="471"/>
    </location>
</feature>
<dbReference type="RefSeq" id="XP_003884588.1">
    <property type="nucleotide sequence ID" value="XM_003884539.1"/>
</dbReference>
<accession>F0VKF7</accession>
<feature type="compositionally biased region" description="Low complexity" evidence="1">
    <location>
        <begin position="2968"/>
        <end position="2985"/>
    </location>
</feature>
<dbReference type="Proteomes" id="UP000007494">
    <property type="component" value="Chromosome X"/>
</dbReference>
<name>F0VKF7_NEOCL</name>
<feature type="compositionally biased region" description="Low complexity" evidence="1">
    <location>
        <begin position="2647"/>
        <end position="2669"/>
    </location>
</feature>
<feature type="region of interest" description="Disordered" evidence="1">
    <location>
        <begin position="2615"/>
        <end position="2635"/>
    </location>
</feature>
<dbReference type="eggNOG" id="ENOG502QSR0">
    <property type="taxonomic scope" value="Eukaryota"/>
</dbReference>
<feature type="compositionally biased region" description="Basic residues" evidence="1">
    <location>
        <begin position="1043"/>
        <end position="1052"/>
    </location>
</feature>
<feature type="compositionally biased region" description="Basic and acidic residues" evidence="1">
    <location>
        <begin position="1522"/>
        <end position="1545"/>
    </location>
</feature>
<feature type="compositionally biased region" description="Basic and acidic residues" evidence="1">
    <location>
        <begin position="1242"/>
        <end position="1254"/>
    </location>
</feature>
<evidence type="ECO:0000313" key="2">
    <source>
        <dbReference type="EMBL" id="CBZ54558.1"/>
    </source>
</evidence>
<feature type="compositionally biased region" description="Basic and acidic residues" evidence="1">
    <location>
        <begin position="348"/>
        <end position="376"/>
    </location>
</feature>
<feature type="compositionally biased region" description="Polar residues" evidence="1">
    <location>
        <begin position="3850"/>
        <end position="3867"/>
    </location>
</feature>
<organism evidence="2 4">
    <name type="scientific">Neospora caninum (strain Liverpool)</name>
    <dbReference type="NCBI Taxonomy" id="572307"/>
    <lineage>
        <taxon>Eukaryota</taxon>
        <taxon>Sar</taxon>
        <taxon>Alveolata</taxon>
        <taxon>Apicomplexa</taxon>
        <taxon>Conoidasida</taxon>
        <taxon>Coccidia</taxon>
        <taxon>Eucoccidiorida</taxon>
        <taxon>Eimeriorina</taxon>
        <taxon>Sarcocystidae</taxon>
        <taxon>Neospora</taxon>
    </lineage>
</organism>
<feature type="region of interest" description="Disordered" evidence="1">
    <location>
        <begin position="2142"/>
        <end position="2242"/>
    </location>
</feature>
<feature type="compositionally biased region" description="Polar residues" evidence="1">
    <location>
        <begin position="3342"/>
        <end position="3352"/>
    </location>
</feature>
<feature type="compositionally biased region" description="Polar residues" evidence="1">
    <location>
        <begin position="3946"/>
        <end position="3964"/>
    </location>
</feature>
<feature type="compositionally biased region" description="Basic and acidic residues" evidence="1">
    <location>
        <begin position="975"/>
        <end position="984"/>
    </location>
</feature>
<feature type="region of interest" description="Disordered" evidence="1">
    <location>
        <begin position="500"/>
        <end position="663"/>
    </location>
</feature>
<evidence type="ECO:0000313" key="3">
    <source>
        <dbReference type="EMBL" id="CEL69272.1"/>
    </source>
</evidence>
<feature type="compositionally biased region" description="Basic and acidic residues" evidence="1">
    <location>
        <begin position="1560"/>
        <end position="1571"/>
    </location>
</feature>
<feature type="compositionally biased region" description="Basic and acidic residues" evidence="1">
    <location>
        <begin position="3583"/>
        <end position="3594"/>
    </location>
</feature>
<feature type="compositionally biased region" description="Basic and acidic residues" evidence="1">
    <location>
        <begin position="1198"/>
        <end position="1222"/>
    </location>
</feature>
<feature type="region of interest" description="Disordered" evidence="1">
    <location>
        <begin position="1485"/>
        <end position="1508"/>
    </location>
</feature>